<dbReference type="AlphaFoldDB" id="A0A0A9GQT1"/>
<organism evidence="1">
    <name type="scientific">Arundo donax</name>
    <name type="common">Giant reed</name>
    <name type="synonym">Donax arundinaceus</name>
    <dbReference type="NCBI Taxonomy" id="35708"/>
    <lineage>
        <taxon>Eukaryota</taxon>
        <taxon>Viridiplantae</taxon>
        <taxon>Streptophyta</taxon>
        <taxon>Embryophyta</taxon>
        <taxon>Tracheophyta</taxon>
        <taxon>Spermatophyta</taxon>
        <taxon>Magnoliopsida</taxon>
        <taxon>Liliopsida</taxon>
        <taxon>Poales</taxon>
        <taxon>Poaceae</taxon>
        <taxon>PACMAD clade</taxon>
        <taxon>Arundinoideae</taxon>
        <taxon>Arundineae</taxon>
        <taxon>Arundo</taxon>
    </lineage>
</organism>
<reference evidence="1" key="1">
    <citation type="submission" date="2014-09" db="EMBL/GenBank/DDBJ databases">
        <authorList>
            <person name="Magalhaes I.L.F."/>
            <person name="Oliveira U."/>
            <person name="Santos F.R."/>
            <person name="Vidigal T.H.D.A."/>
            <person name="Brescovit A.D."/>
            <person name="Santos A.J."/>
        </authorList>
    </citation>
    <scope>NUCLEOTIDE SEQUENCE</scope>
    <source>
        <tissue evidence="1">Shoot tissue taken approximately 20 cm above the soil surface</tissue>
    </source>
</reference>
<accession>A0A0A9GQT1</accession>
<evidence type="ECO:0000313" key="1">
    <source>
        <dbReference type="EMBL" id="JAE24916.1"/>
    </source>
</evidence>
<name>A0A0A9GQT1_ARUDO</name>
<sequence length="17" mass="1820">MARCSSTMASRSDSNSE</sequence>
<proteinExistence type="predicted"/>
<protein>
    <submittedName>
        <fullName evidence="1">Uncharacterized protein</fullName>
    </submittedName>
</protein>
<reference evidence="1" key="2">
    <citation type="journal article" date="2015" name="Data Brief">
        <title>Shoot transcriptome of the giant reed, Arundo donax.</title>
        <authorList>
            <person name="Barrero R.A."/>
            <person name="Guerrero F.D."/>
            <person name="Moolhuijzen P."/>
            <person name="Goolsby J.A."/>
            <person name="Tidwell J."/>
            <person name="Bellgard S.E."/>
            <person name="Bellgard M.I."/>
        </authorList>
    </citation>
    <scope>NUCLEOTIDE SEQUENCE</scope>
    <source>
        <tissue evidence="1">Shoot tissue taken approximately 20 cm above the soil surface</tissue>
    </source>
</reference>
<dbReference type="EMBL" id="GBRH01172980">
    <property type="protein sequence ID" value="JAE24916.1"/>
    <property type="molecule type" value="Transcribed_RNA"/>
</dbReference>